<keyword evidence="3 7" id="KW-0889">Transcription antitermination</keyword>
<dbReference type="GO" id="GO:0003700">
    <property type="term" value="F:DNA-binding transcription factor activity"/>
    <property type="evidence" value="ECO:0007669"/>
    <property type="project" value="InterPro"/>
</dbReference>
<dbReference type="Gene3D" id="3.30.300.20">
    <property type="match status" value="2"/>
</dbReference>
<dbReference type="Gene3D" id="3.30.1480.10">
    <property type="entry name" value="NusA, N-terminal domain"/>
    <property type="match status" value="1"/>
</dbReference>
<dbReference type="GO" id="GO:0005829">
    <property type="term" value="C:cytosol"/>
    <property type="evidence" value="ECO:0007669"/>
    <property type="project" value="TreeGrafter"/>
</dbReference>
<evidence type="ECO:0000256" key="5">
    <source>
        <dbReference type="ARBA" id="ARBA00023015"/>
    </source>
</evidence>
<sequence length="555" mass="62606">MKLKDFMNAMQAIEQDKMLSKEIVVAALQEALAKAFRKQIEIPDALVRVDVNDKNGEIKVYQQRTIVETVEDDELEISLADAKAINQEYELGELVESEVSIANLGRAAVILAKNVLKQKIREAEKQVVYDEYCDSVEEMVIGTVESVEEKFCVVNIGKTLALMPKACQIPGERYYEGQRLRVVITEVNRETKGAQVLVSRGDASLVKRLFEKEVPEIYQGIIEIRAIARDAGERTKMAVYSKNENVDPIGACIGPRGSRVQVVIDELGGEKIDIFEWSEDVTELIKNALAPAEILAVIPNQERKGLMVIVGDNQLSLAIGKKGKNARLAVKLTGNKIDIKSESDAAEMGIDWKTIALEMQSEMLKKQAEERLLAQQAAFEEADKNVAEPLDEAIFDEMEPTAIPEEEAPKAAEKEAANSVEEPAAAEAVESTEPEKEKVETELERAARIAKEKKRQEGLKVEEKREYVSKLERFAGNASAKTEEKFARPKRYKQEDKSEEHRRPTFDSTKKDYGMKPIYSDEELEEIARMEAQEKANDWINDDIDFDEYDEYYEE</sequence>
<dbReference type="InterPro" id="IPR009019">
    <property type="entry name" value="KH_sf_prok-type"/>
</dbReference>
<comment type="function">
    <text evidence="7">Participates in both transcription termination and antitermination.</text>
</comment>
<feature type="domain" description="K Homology" evidence="10">
    <location>
        <begin position="231"/>
        <end position="294"/>
    </location>
</feature>
<keyword evidence="6 7" id="KW-0804">Transcription</keyword>
<keyword evidence="12" id="KW-1185">Reference proteome</keyword>
<feature type="compositionally biased region" description="Basic and acidic residues" evidence="8">
    <location>
        <begin position="407"/>
        <end position="416"/>
    </location>
</feature>
<dbReference type="CDD" id="cd04455">
    <property type="entry name" value="S1_NusA"/>
    <property type="match status" value="1"/>
</dbReference>
<evidence type="ECO:0000256" key="8">
    <source>
        <dbReference type="SAM" id="MobiDB-lite"/>
    </source>
</evidence>
<feature type="domain" description="K Homology" evidence="10">
    <location>
        <begin position="302"/>
        <end position="378"/>
    </location>
</feature>
<feature type="domain" description="S1 motif" evidence="9">
    <location>
        <begin position="135"/>
        <end position="199"/>
    </location>
</feature>
<dbReference type="GO" id="GO:0006353">
    <property type="term" value="P:DNA-templated transcription termination"/>
    <property type="evidence" value="ECO:0007669"/>
    <property type="project" value="UniProtKB-UniRule"/>
</dbReference>
<feature type="compositionally biased region" description="Low complexity" evidence="8">
    <location>
        <begin position="417"/>
        <end position="431"/>
    </location>
</feature>
<dbReference type="InterPro" id="IPR036555">
    <property type="entry name" value="NusA_N_sf"/>
</dbReference>
<dbReference type="CDD" id="cd22529">
    <property type="entry name" value="KH-II_NusA_rpt2"/>
    <property type="match status" value="1"/>
</dbReference>
<evidence type="ECO:0000256" key="1">
    <source>
        <dbReference type="ARBA" id="ARBA00022472"/>
    </source>
</evidence>
<evidence type="ECO:0000313" key="11">
    <source>
        <dbReference type="EMBL" id="MXQ73859.1"/>
    </source>
</evidence>
<dbReference type="SUPFAM" id="SSF69705">
    <property type="entry name" value="Transcription factor NusA, N-terminal domain"/>
    <property type="match status" value="1"/>
</dbReference>
<dbReference type="InterPro" id="IPR015946">
    <property type="entry name" value="KH_dom-like_a/b"/>
</dbReference>
<dbReference type="PROSITE" id="PS50084">
    <property type="entry name" value="KH_TYPE_1"/>
    <property type="match status" value="1"/>
</dbReference>
<keyword evidence="5 7" id="KW-0805">Transcription regulation</keyword>
<evidence type="ECO:0000256" key="7">
    <source>
        <dbReference type="HAMAP-Rule" id="MF_00945"/>
    </source>
</evidence>
<dbReference type="SMART" id="SM00322">
    <property type="entry name" value="KH"/>
    <property type="match status" value="2"/>
</dbReference>
<proteinExistence type="inferred from homology"/>
<feature type="compositionally biased region" description="Basic and acidic residues" evidence="8">
    <location>
        <begin position="433"/>
        <end position="443"/>
    </location>
</feature>
<dbReference type="GO" id="GO:0003723">
    <property type="term" value="F:RNA binding"/>
    <property type="evidence" value="ECO:0007669"/>
    <property type="project" value="UniProtKB-UniRule"/>
</dbReference>
<dbReference type="Pfam" id="PF13184">
    <property type="entry name" value="KH_NusA_1st"/>
    <property type="match status" value="1"/>
</dbReference>
<keyword evidence="4 7" id="KW-0694">RNA-binding</keyword>
<dbReference type="InterPro" id="IPR012340">
    <property type="entry name" value="NA-bd_OB-fold"/>
</dbReference>
<comment type="subunit">
    <text evidence="7">Monomer. Binds directly to the core enzyme of the DNA-dependent RNA polymerase and to nascent RNA.</text>
</comment>
<dbReference type="PANTHER" id="PTHR22648:SF0">
    <property type="entry name" value="TRANSCRIPTION TERMINATION_ANTITERMINATION PROTEIN NUSA"/>
    <property type="match status" value="1"/>
</dbReference>
<evidence type="ECO:0000256" key="4">
    <source>
        <dbReference type="ARBA" id="ARBA00022884"/>
    </source>
</evidence>
<feature type="region of interest" description="Disordered" evidence="8">
    <location>
        <begin position="407"/>
        <end position="443"/>
    </location>
</feature>
<dbReference type="GO" id="GO:0031564">
    <property type="term" value="P:transcription antitermination"/>
    <property type="evidence" value="ECO:0007669"/>
    <property type="project" value="UniProtKB-UniRule"/>
</dbReference>
<dbReference type="Pfam" id="PF26594">
    <property type="entry name" value="KH_NusA_2nd"/>
    <property type="match status" value="1"/>
</dbReference>
<organism evidence="11 12">
    <name type="scientific">Copranaerobaculum intestinale</name>
    <dbReference type="NCBI Taxonomy" id="2692629"/>
    <lineage>
        <taxon>Bacteria</taxon>
        <taxon>Bacillati</taxon>
        <taxon>Bacillota</taxon>
        <taxon>Erysipelotrichia</taxon>
        <taxon>Erysipelotrichales</taxon>
        <taxon>Erysipelotrichaceae</taxon>
        <taxon>Copranaerobaculum</taxon>
    </lineage>
</organism>
<dbReference type="SUPFAM" id="SSF50249">
    <property type="entry name" value="Nucleic acid-binding proteins"/>
    <property type="match status" value="1"/>
</dbReference>
<dbReference type="InterPro" id="IPR004087">
    <property type="entry name" value="KH_dom"/>
</dbReference>
<name>A0A6N8UBD3_9FIRM</name>
<dbReference type="InterPro" id="IPR013735">
    <property type="entry name" value="TF_NusA_N"/>
</dbReference>
<comment type="subcellular location">
    <subcellularLocation>
        <location evidence="7">Cytoplasm</location>
    </subcellularLocation>
</comment>
<comment type="caution">
    <text evidence="11">The sequence shown here is derived from an EMBL/GenBank/DDBJ whole genome shotgun (WGS) entry which is preliminary data.</text>
</comment>
<dbReference type="Gene3D" id="2.40.50.140">
    <property type="entry name" value="Nucleic acid-binding proteins"/>
    <property type="match status" value="1"/>
</dbReference>
<accession>A0A6N8UBD3</accession>
<evidence type="ECO:0000259" key="10">
    <source>
        <dbReference type="SMART" id="SM00322"/>
    </source>
</evidence>
<evidence type="ECO:0000313" key="12">
    <source>
        <dbReference type="Proteomes" id="UP000434036"/>
    </source>
</evidence>
<reference evidence="11 12" key="2">
    <citation type="submission" date="2020-01" db="EMBL/GenBank/DDBJ databases">
        <title>Clostridiaceae sp. nov. isolated from the gut of human by culturomics.</title>
        <authorList>
            <person name="Chang Y."/>
        </authorList>
    </citation>
    <scope>NUCLEOTIDE SEQUENCE [LARGE SCALE GENOMIC DNA]</scope>
    <source>
        <strain evidence="11 12">DONG20-135</strain>
    </source>
</reference>
<dbReference type="SMART" id="SM00316">
    <property type="entry name" value="S1"/>
    <property type="match status" value="1"/>
</dbReference>
<dbReference type="FunFam" id="3.30.300.20:FF:000002">
    <property type="entry name" value="Transcription termination/antitermination protein NusA"/>
    <property type="match status" value="1"/>
</dbReference>
<dbReference type="SUPFAM" id="SSF54814">
    <property type="entry name" value="Prokaryotic type KH domain (KH-domain type II)"/>
    <property type="match status" value="2"/>
</dbReference>
<dbReference type="HAMAP" id="MF_00945_B">
    <property type="entry name" value="NusA_B"/>
    <property type="match status" value="1"/>
</dbReference>
<evidence type="ECO:0000256" key="6">
    <source>
        <dbReference type="ARBA" id="ARBA00023163"/>
    </source>
</evidence>
<dbReference type="InterPro" id="IPR025249">
    <property type="entry name" value="TF_NusA_KH_1st"/>
</dbReference>
<feature type="compositionally biased region" description="Basic and acidic residues" evidence="8">
    <location>
        <begin position="481"/>
        <end position="514"/>
    </location>
</feature>
<dbReference type="FunFam" id="3.30.300.20:FF:000005">
    <property type="entry name" value="Transcription termination/antitermination protein NusA"/>
    <property type="match status" value="1"/>
</dbReference>
<evidence type="ECO:0000256" key="3">
    <source>
        <dbReference type="ARBA" id="ARBA00022814"/>
    </source>
</evidence>
<feature type="region of interest" description="Disordered" evidence="8">
    <location>
        <begin position="477"/>
        <end position="518"/>
    </location>
</feature>
<dbReference type="Pfam" id="PF08529">
    <property type="entry name" value="NusA_N"/>
    <property type="match status" value="1"/>
</dbReference>
<dbReference type="Proteomes" id="UP000434036">
    <property type="component" value="Unassembled WGS sequence"/>
</dbReference>
<reference evidence="11 12" key="1">
    <citation type="submission" date="2019-12" db="EMBL/GenBank/DDBJ databases">
        <authorList>
            <person name="Yang R."/>
        </authorList>
    </citation>
    <scope>NUCLEOTIDE SEQUENCE [LARGE SCALE GENOMIC DNA]</scope>
    <source>
        <strain evidence="11 12">DONG20-135</strain>
    </source>
</reference>
<evidence type="ECO:0000256" key="2">
    <source>
        <dbReference type="ARBA" id="ARBA00022490"/>
    </source>
</evidence>
<evidence type="ECO:0000259" key="9">
    <source>
        <dbReference type="SMART" id="SM00316"/>
    </source>
</evidence>
<keyword evidence="1 7" id="KW-0806">Transcription termination</keyword>
<dbReference type="InterPro" id="IPR058582">
    <property type="entry name" value="KH_NusA_2nd"/>
</dbReference>
<dbReference type="AlphaFoldDB" id="A0A6N8UBD3"/>
<dbReference type="EMBL" id="WUUQ01000002">
    <property type="protein sequence ID" value="MXQ73859.1"/>
    <property type="molecule type" value="Genomic_DNA"/>
</dbReference>
<dbReference type="PANTHER" id="PTHR22648">
    <property type="entry name" value="TRANSCRIPTION TERMINATION FACTOR NUSA"/>
    <property type="match status" value="1"/>
</dbReference>
<protein>
    <recommendedName>
        <fullName evidence="7">Transcription termination/antitermination protein NusA</fullName>
    </recommendedName>
</protein>
<dbReference type="InterPro" id="IPR003029">
    <property type="entry name" value="S1_domain"/>
</dbReference>
<dbReference type="CDD" id="cd02134">
    <property type="entry name" value="KH-II_NusA_rpt1"/>
    <property type="match status" value="1"/>
</dbReference>
<dbReference type="RefSeq" id="WP_160625263.1">
    <property type="nucleotide sequence ID" value="NZ_WUUQ01000002.1"/>
</dbReference>
<dbReference type="InterPro" id="IPR010213">
    <property type="entry name" value="TF_NusA"/>
</dbReference>
<keyword evidence="2 7" id="KW-0963">Cytoplasm</keyword>
<gene>
    <name evidence="7 11" type="primary">nusA</name>
    <name evidence="11" type="ORF">GSF08_07890</name>
</gene>
<dbReference type="NCBIfam" id="TIGR01953">
    <property type="entry name" value="NusA"/>
    <property type="match status" value="1"/>
</dbReference>
<comment type="similarity">
    <text evidence="7">Belongs to the NusA family.</text>
</comment>
<dbReference type="InterPro" id="IPR030842">
    <property type="entry name" value="TF_NusA_bacterial"/>
</dbReference>